<name>A0A974XF92_9FIRM</name>
<protein>
    <submittedName>
        <fullName evidence="2">Stp1/IreP family PP2C-type Ser/Thr phosphatase</fullName>
    </submittedName>
</protein>
<dbReference type="SMART" id="SM00332">
    <property type="entry name" value="PP2Cc"/>
    <property type="match status" value="1"/>
</dbReference>
<dbReference type="NCBIfam" id="NF033484">
    <property type="entry name" value="Stp1_PP2C_phos"/>
    <property type="match status" value="1"/>
</dbReference>
<dbReference type="InterPro" id="IPR036457">
    <property type="entry name" value="PPM-type-like_dom_sf"/>
</dbReference>
<keyword evidence="3" id="KW-1185">Reference proteome</keyword>
<dbReference type="GO" id="GO:0004722">
    <property type="term" value="F:protein serine/threonine phosphatase activity"/>
    <property type="evidence" value="ECO:0007669"/>
    <property type="project" value="InterPro"/>
</dbReference>
<evidence type="ECO:0000313" key="3">
    <source>
        <dbReference type="Proteomes" id="UP000663499"/>
    </source>
</evidence>
<dbReference type="InterPro" id="IPR001932">
    <property type="entry name" value="PPM-type_phosphatase-like_dom"/>
</dbReference>
<dbReference type="PANTHER" id="PTHR13832:SF860">
    <property type="entry name" value="PROTEIN PHOSPHATASE PHPP"/>
    <property type="match status" value="1"/>
</dbReference>
<dbReference type="Gene3D" id="3.60.40.10">
    <property type="entry name" value="PPM-type phosphatase domain"/>
    <property type="match status" value="1"/>
</dbReference>
<dbReference type="InterPro" id="IPR015655">
    <property type="entry name" value="PP2C"/>
</dbReference>
<sequence>MKVGHGSHIGKIRKLNQDAYWVGTSKDGRPVLAVADGLGGHRAGEVASQMLVTAIETFAETHQWDQVDLLKRDWVNAIQRANREIYEAGRSDEKLAGMGTTLTMMIQSGSHIHVFHVGDTRLYRIRKDGMEKVTKDHTLVESLLESGEISLEEARQHPNRNMLMRAIGTDPTLEVDVLDLDWVEEDLYLLCSDGLTNYVDEQQIWEIIKMTDQPSDSVQQLIDAANAHGGGDNITAIIYKPEVIG</sequence>
<feature type="domain" description="PPM-type phosphatase" evidence="1">
    <location>
        <begin position="2"/>
        <end position="241"/>
    </location>
</feature>
<dbReference type="Proteomes" id="UP000663499">
    <property type="component" value="Chromosome"/>
</dbReference>
<evidence type="ECO:0000259" key="1">
    <source>
        <dbReference type="PROSITE" id="PS51746"/>
    </source>
</evidence>
<gene>
    <name evidence="2" type="ORF">J0B03_01230</name>
</gene>
<organism evidence="2 3">
    <name type="scientific">Alkalibacter rhizosphaerae</name>
    <dbReference type="NCBI Taxonomy" id="2815577"/>
    <lineage>
        <taxon>Bacteria</taxon>
        <taxon>Bacillati</taxon>
        <taxon>Bacillota</taxon>
        <taxon>Clostridia</taxon>
        <taxon>Eubacteriales</taxon>
        <taxon>Eubacteriaceae</taxon>
        <taxon>Alkalibacter</taxon>
    </lineage>
</organism>
<dbReference type="PROSITE" id="PS51746">
    <property type="entry name" value="PPM_2"/>
    <property type="match status" value="1"/>
</dbReference>
<reference evidence="2" key="1">
    <citation type="submission" date="2021-03" db="EMBL/GenBank/DDBJ databases">
        <title>Alkalibacter marinus sp. nov., isolated from tidal flat sediment.</title>
        <authorList>
            <person name="Namirimu T."/>
            <person name="Yang J.-A."/>
            <person name="Yang S.-H."/>
            <person name="Kim Y.-J."/>
            <person name="Kwon K.K."/>
        </authorList>
    </citation>
    <scope>NUCLEOTIDE SEQUENCE</scope>
    <source>
        <strain evidence="2">ES005</strain>
    </source>
</reference>
<dbReference type="SUPFAM" id="SSF81606">
    <property type="entry name" value="PP2C-like"/>
    <property type="match status" value="1"/>
</dbReference>
<evidence type="ECO:0000313" key="2">
    <source>
        <dbReference type="EMBL" id="QSX08743.1"/>
    </source>
</evidence>
<dbReference type="KEGG" id="alka:J0B03_01230"/>
<dbReference type="AlphaFoldDB" id="A0A974XF92"/>
<dbReference type="SMART" id="SM00331">
    <property type="entry name" value="PP2C_SIG"/>
    <property type="match status" value="1"/>
</dbReference>
<dbReference type="RefSeq" id="WP_207300084.1">
    <property type="nucleotide sequence ID" value="NZ_CP071444.1"/>
</dbReference>
<dbReference type="Pfam" id="PF13672">
    <property type="entry name" value="PP2C_2"/>
    <property type="match status" value="1"/>
</dbReference>
<dbReference type="EMBL" id="CP071444">
    <property type="protein sequence ID" value="QSX08743.1"/>
    <property type="molecule type" value="Genomic_DNA"/>
</dbReference>
<accession>A0A974XF92</accession>
<proteinExistence type="predicted"/>
<dbReference type="PANTHER" id="PTHR13832">
    <property type="entry name" value="PROTEIN PHOSPHATASE 2C"/>
    <property type="match status" value="1"/>
</dbReference>
<dbReference type="CDD" id="cd00143">
    <property type="entry name" value="PP2Cc"/>
    <property type="match status" value="1"/>
</dbReference>